<reference evidence="1 2" key="1">
    <citation type="submission" date="2014-04" db="EMBL/GenBank/DDBJ databases">
        <authorList>
            <person name="Bishop-Lilly K.A."/>
            <person name="Broomall S.M."/>
            <person name="Chain P.S."/>
            <person name="Chertkov O."/>
            <person name="Coyne S.R."/>
            <person name="Daligault H.E."/>
            <person name="Davenport K.W."/>
            <person name="Erkkila T."/>
            <person name="Frey K.G."/>
            <person name="Gibbons H.S."/>
            <person name="Gu W."/>
            <person name="Jaissle J."/>
            <person name="Johnson S.L."/>
            <person name="Koroleva G.I."/>
            <person name="Ladner J.T."/>
            <person name="Lo C.-C."/>
            <person name="Minogue T.D."/>
            <person name="Munk C."/>
            <person name="Palacios G.F."/>
            <person name="Redden C.L."/>
            <person name="Rosenzweig C.N."/>
            <person name="Scholz M.B."/>
            <person name="Teshima H."/>
            <person name="Xu Y."/>
        </authorList>
    </citation>
    <scope>NUCLEOTIDE SEQUENCE [LARGE SCALE GENOMIC DNA]</scope>
    <source>
        <strain evidence="1 2">8244</strain>
    </source>
</reference>
<name>A0A090ZNR0_PAEMA</name>
<dbReference type="InterPro" id="IPR041073">
    <property type="entry name" value="MobL"/>
</dbReference>
<evidence type="ECO:0008006" key="3">
    <source>
        <dbReference type="Google" id="ProtNLM"/>
    </source>
</evidence>
<dbReference type="STRING" id="44252.DJ90_2008"/>
<dbReference type="Pfam" id="PF18555">
    <property type="entry name" value="MobL"/>
    <property type="match status" value="1"/>
</dbReference>
<sequence length="412" mass="48795">MAISLIYKQRFFHPNHPKTAVSNYVHIGYIATRPGAVRHENMSHGLFGKLKPGSLQTFDSWQEVARIARQISREGKNMYRSVISFRTETALELGLTDFTDWQQYIEQHISTLAAHNRIKIENLCWAAAFHNERNHPHLHIVFWDKSQTIIKNFTHPEIPNRIRKQLIKDTFAYKIREFCVQRDQFKTGITEVTDSIIEEFEAYMKRLNPRAFRALQHRFEQDDEDSLLRYPKHHLIEPDSVKQWAKKLFELRRNMPKSGRLVYKLLPPETKLRVDAMVHDMLNDNRYLAQMVENYVQAKLKLAMLYDSHPDRLEKLRTGYRNEAEKRIANRILLTVRTMIQLEKEAKSSIREADRQYALAEQMLLELLTAAEGWMMRAELDYDDKAKVMGGDFSKLAKKEWLLRHKDRGMEW</sequence>
<dbReference type="Proteomes" id="UP000029278">
    <property type="component" value="Unassembled WGS sequence"/>
</dbReference>
<keyword evidence="2" id="KW-1185">Reference proteome</keyword>
<organism evidence="1 2">
    <name type="scientific">Paenibacillus macerans</name>
    <name type="common">Bacillus macerans</name>
    <dbReference type="NCBI Taxonomy" id="44252"/>
    <lineage>
        <taxon>Bacteria</taxon>
        <taxon>Bacillati</taxon>
        <taxon>Bacillota</taxon>
        <taxon>Bacilli</taxon>
        <taxon>Bacillales</taxon>
        <taxon>Paenibacillaceae</taxon>
        <taxon>Paenibacillus</taxon>
    </lineage>
</organism>
<dbReference type="GeneID" id="77008251"/>
<dbReference type="AlphaFoldDB" id="A0A090ZNR0"/>
<proteinExistence type="predicted"/>
<evidence type="ECO:0000313" key="1">
    <source>
        <dbReference type="EMBL" id="KFN12247.1"/>
    </source>
</evidence>
<protein>
    <recommendedName>
        <fullName evidence="3">Relaxase</fullName>
    </recommendedName>
</protein>
<dbReference type="InterPro" id="IPR048102">
    <property type="entry name" value="MobP3"/>
</dbReference>
<dbReference type="HOGENOM" id="CLU_667033_0_0_9"/>
<evidence type="ECO:0000313" key="2">
    <source>
        <dbReference type="Proteomes" id="UP000029278"/>
    </source>
</evidence>
<dbReference type="RefSeq" id="WP_036624164.1">
    <property type="nucleotide sequence ID" value="NZ_JAKOBR010000033.1"/>
</dbReference>
<comment type="caution">
    <text evidence="1">The sequence shown here is derived from an EMBL/GenBank/DDBJ whole genome shotgun (WGS) entry which is preliminary data.</text>
</comment>
<dbReference type="NCBIfam" id="NF041499">
    <property type="entry name" value="MobP3"/>
    <property type="match status" value="1"/>
</dbReference>
<dbReference type="EMBL" id="JMQA01000001">
    <property type="protein sequence ID" value="KFN12247.1"/>
    <property type="molecule type" value="Genomic_DNA"/>
</dbReference>
<accession>A0A090ZNR0</accession>
<gene>
    <name evidence="1" type="ORF">DJ90_2008</name>
</gene>
<dbReference type="OrthoDB" id="1775746at2"/>
<dbReference type="PATRIC" id="fig|44252.3.peg.210"/>